<dbReference type="InterPro" id="IPR015500">
    <property type="entry name" value="Peptidase_S8_subtilisin-rel"/>
</dbReference>
<gene>
    <name evidence="5" type="ORF">MNB_SV-15-783</name>
</gene>
<dbReference type="InterPro" id="IPR022398">
    <property type="entry name" value="Peptidase_S8_His-AS"/>
</dbReference>
<keyword evidence="2" id="KW-0378">Hydrolase</keyword>
<name>A0A1W1EHT6_9ZZZZ</name>
<dbReference type="PANTHER" id="PTHR42884">
    <property type="entry name" value="PROPROTEIN CONVERTASE SUBTILISIN/KEXIN-RELATED"/>
    <property type="match status" value="1"/>
</dbReference>
<dbReference type="GO" id="GO:0005737">
    <property type="term" value="C:cytoplasm"/>
    <property type="evidence" value="ECO:0007669"/>
    <property type="project" value="UniProtKB-ARBA"/>
</dbReference>
<dbReference type="PANTHER" id="PTHR42884:SF14">
    <property type="entry name" value="NEUROENDOCRINE CONVERTASE 1"/>
    <property type="match status" value="1"/>
</dbReference>
<dbReference type="AlphaFoldDB" id="A0A1W1EHT6"/>
<dbReference type="PROSITE" id="PS51829">
    <property type="entry name" value="P_HOMO_B"/>
    <property type="match status" value="1"/>
</dbReference>
<organism evidence="5">
    <name type="scientific">hydrothermal vent metagenome</name>
    <dbReference type="NCBI Taxonomy" id="652676"/>
    <lineage>
        <taxon>unclassified sequences</taxon>
        <taxon>metagenomes</taxon>
        <taxon>ecological metagenomes</taxon>
    </lineage>
</organism>
<keyword evidence="3" id="KW-0720">Serine protease</keyword>
<dbReference type="Pfam" id="PF00082">
    <property type="entry name" value="Peptidase_S8"/>
    <property type="match status" value="1"/>
</dbReference>
<dbReference type="Gene3D" id="2.60.120.260">
    <property type="entry name" value="Galactose-binding domain-like"/>
    <property type="match status" value="1"/>
</dbReference>
<dbReference type="InterPro" id="IPR036852">
    <property type="entry name" value="Peptidase_S8/S53_dom_sf"/>
</dbReference>
<evidence type="ECO:0000256" key="1">
    <source>
        <dbReference type="ARBA" id="ARBA00022670"/>
    </source>
</evidence>
<evidence type="ECO:0000256" key="2">
    <source>
        <dbReference type="ARBA" id="ARBA00022801"/>
    </source>
</evidence>
<evidence type="ECO:0000259" key="4">
    <source>
        <dbReference type="PROSITE" id="PS51829"/>
    </source>
</evidence>
<feature type="domain" description="P/Homo B" evidence="4">
    <location>
        <begin position="434"/>
        <end position="565"/>
    </location>
</feature>
<dbReference type="GO" id="GO:0016020">
    <property type="term" value="C:membrane"/>
    <property type="evidence" value="ECO:0007669"/>
    <property type="project" value="TreeGrafter"/>
</dbReference>
<dbReference type="InterPro" id="IPR023828">
    <property type="entry name" value="Peptidase_S8_Ser-AS"/>
</dbReference>
<dbReference type="SUPFAM" id="SSF49785">
    <property type="entry name" value="Galactose-binding domain-like"/>
    <property type="match status" value="1"/>
</dbReference>
<dbReference type="InterPro" id="IPR008979">
    <property type="entry name" value="Galactose-bd-like_sf"/>
</dbReference>
<dbReference type="Pfam" id="PF01483">
    <property type="entry name" value="P_proprotein"/>
    <property type="match status" value="1"/>
</dbReference>
<dbReference type="PROSITE" id="PS00138">
    <property type="entry name" value="SUBTILASE_SER"/>
    <property type="match status" value="1"/>
</dbReference>
<reference evidence="5" key="1">
    <citation type="submission" date="2016-10" db="EMBL/GenBank/DDBJ databases">
        <authorList>
            <person name="de Groot N.N."/>
        </authorList>
    </citation>
    <scope>NUCLEOTIDE SEQUENCE</scope>
</reference>
<dbReference type="InterPro" id="IPR002884">
    <property type="entry name" value="P_dom"/>
</dbReference>
<sequence>MNIYKSFLYSFILVILLPSCKTSFPQDTIDPTASSSVIDSDDDFIPDSIESYLGLDVYNSDANNNNILDGLESDVENGDKFFDKQWYIYSQSTSNNPSGVSSISRNDLSLLNIYRRYMGLNRGNNIIIQVVDQGIYARHEDLTDNIDMDRSYDGLEAGAIPMPSSNEQHGTKVAGVIGARAFNGKGIRGVIPFAKIASSNWLLYGTYDILDKVWYSGYGANEISVSNNSWSFDFNTDTILEEYMQKGSNELRDGKGRLYVFPSGNRRAEHGNANLQYMLNNRFAIVVSSINYDNRVSSYSSKGSNILTCAYSGESKDTTPTIATTTIPDTSINVGENRTTWSNDYSRSYTYNFDGTSASVPMVSGSLGLVLEACPSLTYRDIRYLIALTSKKVDRYNDSWVTNSAGISHSNDYGFGLINPNAMIEKCQDNYQHLPEEKRVEVNKNLNLEISDDNTLNSFTIQIPQDITIEWVELTIDIEHQYASEIKIDLISPSGTKSNLIDINNVSSNANKYSTTTNWMSGGFRFSTASMVEEKSRGVWKVELYDTSTGDIGNIKSAKLRIYGH</sequence>
<dbReference type="Gene3D" id="3.40.50.200">
    <property type="entry name" value="Peptidase S8/S53 domain"/>
    <property type="match status" value="1"/>
</dbReference>
<dbReference type="GO" id="GO:0012505">
    <property type="term" value="C:endomembrane system"/>
    <property type="evidence" value="ECO:0007669"/>
    <property type="project" value="UniProtKB-ARBA"/>
</dbReference>
<protein>
    <submittedName>
        <fullName evidence="5">Protease</fullName>
    </submittedName>
</protein>
<dbReference type="PRINTS" id="PR00723">
    <property type="entry name" value="SUBTILISIN"/>
</dbReference>
<dbReference type="SUPFAM" id="SSF52743">
    <property type="entry name" value="Subtilisin-like"/>
    <property type="match status" value="1"/>
</dbReference>
<dbReference type="PROSITE" id="PS51892">
    <property type="entry name" value="SUBTILASE"/>
    <property type="match status" value="1"/>
</dbReference>
<evidence type="ECO:0000313" key="5">
    <source>
        <dbReference type="EMBL" id="SHO80428.1"/>
    </source>
</evidence>
<dbReference type="GO" id="GO:0004252">
    <property type="term" value="F:serine-type endopeptidase activity"/>
    <property type="evidence" value="ECO:0007669"/>
    <property type="project" value="InterPro"/>
</dbReference>
<keyword evidence="1 5" id="KW-0645">Protease</keyword>
<evidence type="ECO:0000256" key="3">
    <source>
        <dbReference type="ARBA" id="ARBA00022825"/>
    </source>
</evidence>
<proteinExistence type="predicted"/>
<accession>A0A1W1EHT6</accession>
<dbReference type="InterPro" id="IPR000209">
    <property type="entry name" value="Peptidase_S8/S53_dom"/>
</dbReference>
<dbReference type="PROSITE" id="PS00137">
    <property type="entry name" value="SUBTILASE_HIS"/>
    <property type="match status" value="1"/>
</dbReference>
<dbReference type="GO" id="GO:0016485">
    <property type="term" value="P:protein processing"/>
    <property type="evidence" value="ECO:0007669"/>
    <property type="project" value="TreeGrafter"/>
</dbReference>
<dbReference type="EMBL" id="FRYL01000008">
    <property type="protein sequence ID" value="SHO80428.1"/>
    <property type="molecule type" value="Genomic_DNA"/>
</dbReference>